<dbReference type="CDD" id="cd00293">
    <property type="entry name" value="USP-like"/>
    <property type="match status" value="1"/>
</dbReference>
<dbReference type="InterPro" id="IPR014729">
    <property type="entry name" value="Rossmann-like_a/b/a_fold"/>
</dbReference>
<organism evidence="3 4">
    <name type="scientific">Massilia agilis</name>
    <dbReference type="NCBI Taxonomy" id="1811226"/>
    <lineage>
        <taxon>Bacteria</taxon>
        <taxon>Pseudomonadati</taxon>
        <taxon>Pseudomonadota</taxon>
        <taxon>Betaproteobacteria</taxon>
        <taxon>Burkholderiales</taxon>
        <taxon>Oxalobacteraceae</taxon>
        <taxon>Telluria group</taxon>
        <taxon>Massilia</taxon>
    </lineage>
</organism>
<feature type="domain" description="UspA" evidence="2">
    <location>
        <begin position="1"/>
        <end position="145"/>
    </location>
</feature>
<reference evidence="3 4" key="1">
    <citation type="submission" date="2022-08" db="EMBL/GenBank/DDBJ databases">
        <title>Reclassification of Massilia species as members of the genera Telluria, Duganella, Pseudoduganella, Mokoshia gen. nov. and Zemynaea gen. nov. using orthogonal and non-orthogonal genome-based approaches.</title>
        <authorList>
            <person name="Bowman J.P."/>
        </authorList>
    </citation>
    <scope>NUCLEOTIDE SEQUENCE [LARGE SCALE GENOMIC DNA]</scope>
    <source>
        <strain evidence="3 4">JCM 31605</strain>
    </source>
</reference>
<dbReference type="EMBL" id="JANUHB010000001">
    <property type="protein sequence ID" value="MCS0806726.1"/>
    <property type="molecule type" value="Genomic_DNA"/>
</dbReference>
<dbReference type="PRINTS" id="PR01438">
    <property type="entry name" value="UNVRSLSTRESS"/>
</dbReference>
<sequence length="164" mass="17290">MYKKILVPTDGSELSNQAVTSAIDFARLCQAQIVALSIAEPYPMVPAAEGAMVIDPGFETRTLQELAQQTVDKVAKAARAAGLECTALTAVSMAPADEIIHVAKEQGCDLIFMASHGRRGLSKLLAGSVTQNVLAYSTIPVMVLRPRAENGKLHVPESSAAASQ</sequence>
<accession>A0ABT2D5Y7</accession>
<proteinExistence type="inferred from homology"/>
<comment type="similarity">
    <text evidence="1">Belongs to the universal stress protein A family.</text>
</comment>
<keyword evidence="4" id="KW-1185">Reference proteome</keyword>
<dbReference type="InterPro" id="IPR006015">
    <property type="entry name" value="Universal_stress_UspA"/>
</dbReference>
<dbReference type="InterPro" id="IPR006016">
    <property type="entry name" value="UspA"/>
</dbReference>
<evidence type="ECO:0000259" key="2">
    <source>
        <dbReference type="Pfam" id="PF00582"/>
    </source>
</evidence>
<dbReference type="RefSeq" id="WP_258820503.1">
    <property type="nucleotide sequence ID" value="NZ_JANUHB010000001.1"/>
</dbReference>
<dbReference type="Proteomes" id="UP001206126">
    <property type="component" value="Unassembled WGS sequence"/>
</dbReference>
<dbReference type="Pfam" id="PF00582">
    <property type="entry name" value="Usp"/>
    <property type="match status" value="1"/>
</dbReference>
<gene>
    <name evidence="3" type="ORF">NX774_02145</name>
</gene>
<dbReference type="PANTHER" id="PTHR46268">
    <property type="entry name" value="STRESS RESPONSE PROTEIN NHAX"/>
    <property type="match status" value="1"/>
</dbReference>
<dbReference type="Gene3D" id="3.40.50.620">
    <property type="entry name" value="HUPs"/>
    <property type="match status" value="1"/>
</dbReference>
<comment type="caution">
    <text evidence="3">The sequence shown here is derived from an EMBL/GenBank/DDBJ whole genome shotgun (WGS) entry which is preliminary data.</text>
</comment>
<evidence type="ECO:0000313" key="4">
    <source>
        <dbReference type="Proteomes" id="UP001206126"/>
    </source>
</evidence>
<protein>
    <submittedName>
        <fullName evidence="3">Universal stress protein</fullName>
    </submittedName>
</protein>
<evidence type="ECO:0000313" key="3">
    <source>
        <dbReference type="EMBL" id="MCS0806726.1"/>
    </source>
</evidence>
<name>A0ABT2D5Y7_9BURK</name>
<dbReference type="SUPFAM" id="SSF52402">
    <property type="entry name" value="Adenine nucleotide alpha hydrolases-like"/>
    <property type="match status" value="1"/>
</dbReference>
<dbReference type="PANTHER" id="PTHR46268:SF6">
    <property type="entry name" value="UNIVERSAL STRESS PROTEIN UP12"/>
    <property type="match status" value="1"/>
</dbReference>
<evidence type="ECO:0000256" key="1">
    <source>
        <dbReference type="ARBA" id="ARBA00008791"/>
    </source>
</evidence>